<sequence>MHTNFQSGGTIQFFIFLRKRNASNLLVSNFFSRMFCMQRVRKEACRNIFFSKLRLPVTKIAVFLKTSSLFGQSDQF</sequence>
<dbReference type="AlphaFoldDB" id="A0A0E9SW46"/>
<reference evidence="1" key="2">
    <citation type="journal article" date="2015" name="Fish Shellfish Immunol.">
        <title>Early steps in the European eel (Anguilla anguilla)-Vibrio vulnificus interaction in the gills: Role of the RtxA13 toxin.</title>
        <authorList>
            <person name="Callol A."/>
            <person name="Pajuelo D."/>
            <person name="Ebbesson L."/>
            <person name="Teles M."/>
            <person name="MacKenzie S."/>
            <person name="Amaro C."/>
        </authorList>
    </citation>
    <scope>NUCLEOTIDE SEQUENCE</scope>
</reference>
<name>A0A0E9SW46_ANGAN</name>
<accession>A0A0E9SW46</accession>
<proteinExistence type="predicted"/>
<reference evidence="1" key="1">
    <citation type="submission" date="2014-11" db="EMBL/GenBank/DDBJ databases">
        <authorList>
            <person name="Amaro Gonzalez C."/>
        </authorList>
    </citation>
    <scope>NUCLEOTIDE SEQUENCE</scope>
</reference>
<protein>
    <submittedName>
        <fullName evidence="1">Uncharacterized protein</fullName>
    </submittedName>
</protein>
<evidence type="ECO:0000313" key="1">
    <source>
        <dbReference type="EMBL" id="JAH44748.1"/>
    </source>
</evidence>
<organism evidence="1">
    <name type="scientific">Anguilla anguilla</name>
    <name type="common">European freshwater eel</name>
    <name type="synonym">Muraena anguilla</name>
    <dbReference type="NCBI Taxonomy" id="7936"/>
    <lineage>
        <taxon>Eukaryota</taxon>
        <taxon>Metazoa</taxon>
        <taxon>Chordata</taxon>
        <taxon>Craniata</taxon>
        <taxon>Vertebrata</taxon>
        <taxon>Euteleostomi</taxon>
        <taxon>Actinopterygii</taxon>
        <taxon>Neopterygii</taxon>
        <taxon>Teleostei</taxon>
        <taxon>Anguilliformes</taxon>
        <taxon>Anguillidae</taxon>
        <taxon>Anguilla</taxon>
    </lineage>
</organism>
<dbReference type="EMBL" id="GBXM01063829">
    <property type="protein sequence ID" value="JAH44748.1"/>
    <property type="molecule type" value="Transcribed_RNA"/>
</dbReference>